<accession>A0ABD0KZQ6</accession>
<gene>
    <name evidence="1" type="ORF">BaRGS_00016296</name>
</gene>
<organism evidence="1 2">
    <name type="scientific">Batillaria attramentaria</name>
    <dbReference type="NCBI Taxonomy" id="370345"/>
    <lineage>
        <taxon>Eukaryota</taxon>
        <taxon>Metazoa</taxon>
        <taxon>Spiralia</taxon>
        <taxon>Lophotrochozoa</taxon>
        <taxon>Mollusca</taxon>
        <taxon>Gastropoda</taxon>
        <taxon>Caenogastropoda</taxon>
        <taxon>Sorbeoconcha</taxon>
        <taxon>Cerithioidea</taxon>
        <taxon>Batillariidae</taxon>
        <taxon>Batillaria</taxon>
    </lineage>
</organism>
<dbReference type="AlphaFoldDB" id="A0ABD0KZQ6"/>
<dbReference type="EMBL" id="JACVVK020000103">
    <property type="protein sequence ID" value="KAK7492423.1"/>
    <property type="molecule type" value="Genomic_DNA"/>
</dbReference>
<keyword evidence="2" id="KW-1185">Reference proteome</keyword>
<evidence type="ECO:0000313" key="2">
    <source>
        <dbReference type="Proteomes" id="UP001519460"/>
    </source>
</evidence>
<sequence>MDNWTTFHEHHAPTSWPDKQHLRTPCKASFSTYTLPDIVDGRKRLAFLGRAIQRKGVFLSDRPTVCKADFKLTCILNDSFADDTSRKAGLMGGLRCDLALGAMLNVAAIAHCDRSNFADGVALERLATRLESGVDQSTDL</sequence>
<protein>
    <submittedName>
        <fullName evidence="1">Uncharacterized protein</fullName>
    </submittedName>
</protein>
<comment type="caution">
    <text evidence="1">The sequence shown here is derived from an EMBL/GenBank/DDBJ whole genome shotgun (WGS) entry which is preliminary data.</text>
</comment>
<name>A0ABD0KZQ6_9CAEN</name>
<dbReference type="Proteomes" id="UP001519460">
    <property type="component" value="Unassembled WGS sequence"/>
</dbReference>
<evidence type="ECO:0000313" key="1">
    <source>
        <dbReference type="EMBL" id="KAK7492423.1"/>
    </source>
</evidence>
<proteinExistence type="predicted"/>
<reference evidence="1 2" key="1">
    <citation type="journal article" date="2023" name="Sci. Data">
        <title>Genome assembly of the Korean intertidal mud-creeper Batillaria attramentaria.</title>
        <authorList>
            <person name="Patra A.K."/>
            <person name="Ho P.T."/>
            <person name="Jun S."/>
            <person name="Lee S.J."/>
            <person name="Kim Y."/>
            <person name="Won Y.J."/>
        </authorList>
    </citation>
    <scope>NUCLEOTIDE SEQUENCE [LARGE SCALE GENOMIC DNA]</scope>
    <source>
        <strain evidence="1">Wonlab-2016</strain>
    </source>
</reference>